<dbReference type="EMBL" id="CM044703">
    <property type="protein sequence ID" value="KAI5674396.1"/>
    <property type="molecule type" value="Genomic_DNA"/>
</dbReference>
<organism evidence="1 2">
    <name type="scientific">Catharanthus roseus</name>
    <name type="common">Madagascar periwinkle</name>
    <name type="synonym">Vinca rosea</name>
    <dbReference type="NCBI Taxonomy" id="4058"/>
    <lineage>
        <taxon>Eukaryota</taxon>
        <taxon>Viridiplantae</taxon>
        <taxon>Streptophyta</taxon>
        <taxon>Embryophyta</taxon>
        <taxon>Tracheophyta</taxon>
        <taxon>Spermatophyta</taxon>
        <taxon>Magnoliopsida</taxon>
        <taxon>eudicotyledons</taxon>
        <taxon>Gunneridae</taxon>
        <taxon>Pentapetalae</taxon>
        <taxon>asterids</taxon>
        <taxon>lamiids</taxon>
        <taxon>Gentianales</taxon>
        <taxon>Apocynaceae</taxon>
        <taxon>Rauvolfioideae</taxon>
        <taxon>Vinceae</taxon>
        <taxon>Catharanthinae</taxon>
        <taxon>Catharanthus</taxon>
    </lineage>
</organism>
<gene>
    <name evidence="1" type="ORF">M9H77_14760</name>
</gene>
<accession>A0ACC0BP95</accession>
<comment type="caution">
    <text evidence="1">The sequence shown here is derived from an EMBL/GenBank/DDBJ whole genome shotgun (WGS) entry which is preliminary data.</text>
</comment>
<name>A0ACC0BP95_CATRO</name>
<evidence type="ECO:0000313" key="2">
    <source>
        <dbReference type="Proteomes" id="UP001060085"/>
    </source>
</evidence>
<sequence length="899" mass="100387">MSLKLHHHRYLLSSSSSDAWLLAKPSRNCTLNNKVVGLDYLPFYWYYRKKRCYARLSLLEHDNLSLGYKLVDPRKERVNLYKSRRRLLLSFASADDGVTVNGTPHASTSSNVKEMRVKLDQSFQGEDYSTGLVQSLHDAARVLELAIREKSSSKLSWFSTAWLGVDNNAWVKALSYQASVYSLLQAAREISSRGDARDRDMNVFVQRSLSRQSASLEAVITDKLSTKQPEAYEWFWSEQVPAAVASFVNYFEKDQRFAAATGVCGKGQPSGSSSASDLSLLVLALSCLAAIMKLGPTKISCSQFFSSIPDTTGRLMDMLVEFMPIRQAYHSMKDIGLRREFLVHFGPRAAACRVKNDRSTEEVIFWVGLVQKKLQKAIDRERIWSRLTTSESIEVLEKDLAIFGFFIALGRSTQSFLLANGFNSINEPVEGLIRYLIGGSVLYYPQLSSISSYQLYVEVVCEELDWLPFYPGIGATFKRTVGHKKKEESPPNPEAIPIALDVCSYWITSFIKYSKWLESPSHVKAARFLSTGHKKLKVCLEELGIQKAASGTDSLTVNERDSFDKALENVEEALVKLEGLLQELHVSSSNSGKEHLKAACSDLEKIRRLKKEAEFLEASFRAKAASLRQEGVASSSPSTSGERQYTGGAEIKGASENIDRSSRASSPRGLWSFLVRRPSRSSDPGTSTTDENEDEYLEQRTAGSVMLDSESNEIQRFELLRHELIELERRVQKSADRSEYEEDDIQTTDDTSSHGNEGEETNLVHVQKKESIIGKSLDKLKETSTDVLQGTQLLAIDVAAAMGLLRRVIIGDELTDKEKQALRRTLTDLASVVPIGVLMLLPVTAVGHAAMLAAIQRYIPSLIPSTYGPERLDLLRQLEKVKEMEGEANPNEIAAESPK</sequence>
<dbReference type="Proteomes" id="UP001060085">
    <property type="component" value="Linkage Group LG03"/>
</dbReference>
<reference evidence="2" key="1">
    <citation type="journal article" date="2023" name="Nat. Plants">
        <title>Single-cell RNA sequencing provides a high-resolution roadmap for understanding the multicellular compartmentation of specialized metabolism.</title>
        <authorList>
            <person name="Sun S."/>
            <person name="Shen X."/>
            <person name="Li Y."/>
            <person name="Li Y."/>
            <person name="Wang S."/>
            <person name="Li R."/>
            <person name="Zhang H."/>
            <person name="Shen G."/>
            <person name="Guo B."/>
            <person name="Wei J."/>
            <person name="Xu J."/>
            <person name="St-Pierre B."/>
            <person name="Chen S."/>
            <person name="Sun C."/>
        </authorList>
    </citation>
    <scope>NUCLEOTIDE SEQUENCE [LARGE SCALE GENOMIC DNA]</scope>
</reference>
<evidence type="ECO:0000313" key="1">
    <source>
        <dbReference type="EMBL" id="KAI5674396.1"/>
    </source>
</evidence>
<proteinExistence type="predicted"/>
<keyword evidence="2" id="KW-1185">Reference proteome</keyword>
<protein>
    <submittedName>
        <fullName evidence="1">Uncharacterized protein</fullName>
    </submittedName>
</protein>